<keyword evidence="3" id="KW-1185">Reference proteome</keyword>
<accession>A0A1H7ST86</accession>
<name>A0A1H7ST86_9SPHI</name>
<protein>
    <submittedName>
        <fullName evidence="2">Uncharacterized protein</fullName>
    </submittedName>
</protein>
<feature type="signal peptide" evidence="1">
    <location>
        <begin position="1"/>
        <end position="24"/>
    </location>
</feature>
<evidence type="ECO:0000313" key="3">
    <source>
        <dbReference type="Proteomes" id="UP000198916"/>
    </source>
</evidence>
<dbReference type="EMBL" id="FNZR01000009">
    <property type="protein sequence ID" value="SEL75820.1"/>
    <property type="molecule type" value="Genomic_DNA"/>
</dbReference>
<dbReference type="AlphaFoldDB" id="A0A1H7ST86"/>
<dbReference type="STRING" id="332977.SAMN05421740_109185"/>
<evidence type="ECO:0000313" key="2">
    <source>
        <dbReference type="EMBL" id="SEL75820.1"/>
    </source>
</evidence>
<gene>
    <name evidence="2" type="ORF">SAMN05421740_109185</name>
</gene>
<keyword evidence="1" id="KW-0732">Signal</keyword>
<dbReference type="RefSeq" id="WP_090608075.1">
    <property type="nucleotide sequence ID" value="NZ_FNZR01000009.1"/>
</dbReference>
<dbReference type="Proteomes" id="UP000198916">
    <property type="component" value="Unassembled WGS sequence"/>
</dbReference>
<sequence length="120" mass="13809">MKRYIWLCMLYAAYLLCPSFNCFAQRRDGKVGVSIVLKPVQMIYIGGKSADSPLLTDGSKKEDDRRELIQVFGTSVFEITMTKLDPPSYMPYSNLESSKILTRRRTISPRPLYLYSIQVK</sequence>
<reference evidence="3" key="1">
    <citation type="submission" date="2016-10" db="EMBL/GenBank/DDBJ databases">
        <authorList>
            <person name="Varghese N."/>
            <person name="Submissions S."/>
        </authorList>
    </citation>
    <scope>NUCLEOTIDE SEQUENCE [LARGE SCALE GENOMIC DNA]</scope>
    <source>
        <strain evidence="3">Jip14</strain>
    </source>
</reference>
<feature type="chain" id="PRO_5011434338" evidence="1">
    <location>
        <begin position="25"/>
        <end position="120"/>
    </location>
</feature>
<organism evidence="2 3">
    <name type="scientific">Parapedobacter koreensis</name>
    <dbReference type="NCBI Taxonomy" id="332977"/>
    <lineage>
        <taxon>Bacteria</taxon>
        <taxon>Pseudomonadati</taxon>
        <taxon>Bacteroidota</taxon>
        <taxon>Sphingobacteriia</taxon>
        <taxon>Sphingobacteriales</taxon>
        <taxon>Sphingobacteriaceae</taxon>
        <taxon>Parapedobacter</taxon>
    </lineage>
</organism>
<proteinExistence type="predicted"/>
<evidence type="ECO:0000256" key="1">
    <source>
        <dbReference type="SAM" id="SignalP"/>
    </source>
</evidence>